<organism evidence="1 2">
    <name type="scientific">Nesterenkonia alkaliphila</name>
    <dbReference type="NCBI Taxonomy" id="1463631"/>
    <lineage>
        <taxon>Bacteria</taxon>
        <taxon>Bacillati</taxon>
        <taxon>Actinomycetota</taxon>
        <taxon>Actinomycetes</taxon>
        <taxon>Micrococcales</taxon>
        <taxon>Micrococcaceae</taxon>
        <taxon>Nesterenkonia</taxon>
    </lineage>
</organism>
<accession>A0A7K1UH13</accession>
<dbReference type="OrthoDB" id="20916at2"/>
<dbReference type="Proteomes" id="UP000460157">
    <property type="component" value="Unassembled WGS sequence"/>
</dbReference>
<reference evidence="1 2" key="1">
    <citation type="submission" date="2019-12" db="EMBL/GenBank/DDBJ databases">
        <title>Nesterenkonia muleiensis sp. nov., a novel actinobacterium isolated from sap of Populus euphratica.</title>
        <authorList>
            <person name="Wang R."/>
        </authorList>
    </citation>
    <scope>NUCLEOTIDE SEQUENCE [LARGE SCALE GENOMIC DNA]</scope>
    <source>
        <strain evidence="1 2">F10</strain>
    </source>
</reference>
<name>A0A7K1UH13_9MICC</name>
<evidence type="ECO:0000313" key="2">
    <source>
        <dbReference type="Proteomes" id="UP000460157"/>
    </source>
</evidence>
<dbReference type="EMBL" id="WRPM01000031">
    <property type="protein sequence ID" value="MVT25729.1"/>
    <property type="molecule type" value="Genomic_DNA"/>
</dbReference>
<proteinExistence type="predicted"/>
<keyword evidence="2" id="KW-1185">Reference proteome</keyword>
<gene>
    <name evidence="1" type="ORF">GNZ21_05025</name>
</gene>
<protein>
    <submittedName>
        <fullName evidence="1">Uncharacterized protein</fullName>
    </submittedName>
</protein>
<sequence length="80" mass="8919">MEIHIGHHAQDRELPGLVLSEDVGLQDWADAPGWSPGEVHGDSLLRPGQTETELLEVWIRTYPAERIVEAVVEAVTNPRQ</sequence>
<comment type="caution">
    <text evidence="1">The sequence shown here is derived from an EMBL/GenBank/DDBJ whole genome shotgun (WGS) entry which is preliminary data.</text>
</comment>
<evidence type="ECO:0000313" key="1">
    <source>
        <dbReference type="EMBL" id="MVT25729.1"/>
    </source>
</evidence>
<dbReference type="RefSeq" id="WP_157321929.1">
    <property type="nucleotide sequence ID" value="NZ_BMFX01000007.1"/>
</dbReference>
<dbReference type="AlphaFoldDB" id="A0A7K1UH13"/>